<keyword evidence="3" id="KW-1185">Reference proteome</keyword>
<comment type="caution">
    <text evidence="2">The sequence shown here is derived from an EMBL/GenBank/DDBJ whole genome shotgun (WGS) entry which is preliminary data.</text>
</comment>
<name>A0ABW7T856_9ACTN</name>
<proteinExistence type="predicted"/>
<gene>
    <name evidence="2" type="ORF">ACH4TF_18195</name>
</gene>
<dbReference type="EMBL" id="JBIRRB010000005">
    <property type="protein sequence ID" value="MFI0912376.1"/>
    <property type="molecule type" value="Genomic_DNA"/>
</dbReference>
<keyword evidence="1" id="KW-0812">Transmembrane</keyword>
<evidence type="ECO:0000313" key="2">
    <source>
        <dbReference type="EMBL" id="MFI0912376.1"/>
    </source>
</evidence>
<accession>A0ABW7T856</accession>
<keyword evidence="1" id="KW-0472">Membrane</keyword>
<evidence type="ECO:0000256" key="1">
    <source>
        <dbReference type="SAM" id="Phobius"/>
    </source>
</evidence>
<evidence type="ECO:0000313" key="3">
    <source>
        <dbReference type="Proteomes" id="UP001611162"/>
    </source>
</evidence>
<evidence type="ECO:0008006" key="4">
    <source>
        <dbReference type="Google" id="ProtNLM"/>
    </source>
</evidence>
<dbReference type="RefSeq" id="WP_358237387.1">
    <property type="nucleotide sequence ID" value="NZ_JBEYAG010000002.1"/>
</dbReference>
<organism evidence="2 3">
    <name type="scientific">Streptomyces abikoensis</name>
    <dbReference type="NCBI Taxonomy" id="97398"/>
    <lineage>
        <taxon>Bacteria</taxon>
        <taxon>Bacillati</taxon>
        <taxon>Actinomycetota</taxon>
        <taxon>Actinomycetes</taxon>
        <taxon>Kitasatosporales</taxon>
        <taxon>Streptomycetaceae</taxon>
        <taxon>Streptomyces</taxon>
    </lineage>
</organism>
<dbReference type="Proteomes" id="UP001611162">
    <property type="component" value="Unassembled WGS sequence"/>
</dbReference>
<sequence length="224" mass="23059">MTNTTWRQAAFTTGPLCMTAYGLIRLTDPGHGPGPAWSLGHLALLSGVLLFAPVMLGLRRTAVATGRGRGSRTFAGAAATLGLLGVAAVTAQASIDLLVGYASVDRDTMNVLFDRIRDLPGVTPAVYTIGPLLFYVGLLLLTVQLAALRAIAFWRPLAIVAGVAVSAISLDLIPVGGLLFLLALAPLGGNVPTQPVLSSVTSGISRPIREAHSLRSAKAGSTAP</sequence>
<reference evidence="2 3" key="1">
    <citation type="submission" date="2024-10" db="EMBL/GenBank/DDBJ databases">
        <title>The Natural Products Discovery Center: Release of the First 8490 Sequenced Strains for Exploring Actinobacteria Biosynthetic Diversity.</title>
        <authorList>
            <person name="Kalkreuter E."/>
            <person name="Kautsar S.A."/>
            <person name="Yang D."/>
            <person name="Bader C.D."/>
            <person name="Teijaro C.N."/>
            <person name="Fluegel L."/>
            <person name="Davis C.M."/>
            <person name="Simpson J.R."/>
            <person name="Lauterbach L."/>
            <person name="Steele A.D."/>
            <person name="Gui C."/>
            <person name="Meng S."/>
            <person name="Li G."/>
            <person name="Viehrig K."/>
            <person name="Ye F."/>
            <person name="Su P."/>
            <person name="Kiefer A.F."/>
            <person name="Nichols A."/>
            <person name="Cepeda A.J."/>
            <person name="Yan W."/>
            <person name="Fan B."/>
            <person name="Jiang Y."/>
            <person name="Adhikari A."/>
            <person name="Zheng C.-J."/>
            <person name="Schuster L."/>
            <person name="Cowan T.M."/>
            <person name="Smanski M.J."/>
            <person name="Chevrette M.G."/>
            <person name="De Carvalho L.P.S."/>
            <person name="Shen B."/>
        </authorList>
    </citation>
    <scope>NUCLEOTIDE SEQUENCE [LARGE SCALE GENOMIC DNA]</scope>
    <source>
        <strain evidence="2 3">NPDC020979</strain>
    </source>
</reference>
<feature type="transmembrane region" description="Helical" evidence="1">
    <location>
        <begin position="124"/>
        <end position="147"/>
    </location>
</feature>
<keyword evidence="1" id="KW-1133">Transmembrane helix</keyword>
<feature type="transmembrane region" description="Helical" evidence="1">
    <location>
        <begin position="36"/>
        <end position="58"/>
    </location>
</feature>
<protein>
    <recommendedName>
        <fullName evidence="4">DUF4386 family protein</fullName>
    </recommendedName>
</protein>
<feature type="transmembrane region" description="Helical" evidence="1">
    <location>
        <begin position="79"/>
        <end position="104"/>
    </location>
</feature>
<feature type="transmembrane region" description="Helical" evidence="1">
    <location>
        <begin position="159"/>
        <end position="185"/>
    </location>
</feature>